<feature type="domain" description="CCHC-type" evidence="3">
    <location>
        <begin position="121"/>
        <end position="135"/>
    </location>
</feature>
<dbReference type="AlphaFoldDB" id="A0A9J6EIM1"/>
<evidence type="ECO:0000259" key="3">
    <source>
        <dbReference type="PROSITE" id="PS50158"/>
    </source>
</evidence>
<evidence type="ECO:0000313" key="4">
    <source>
        <dbReference type="EMBL" id="KAH8034283.1"/>
    </source>
</evidence>
<feature type="compositionally biased region" description="Polar residues" evidence="2">
    <location>
        <begin position="38"/>
        <end position="48"/>
    </location>
</feature>
<dbReference type="GO" id="GO:0003676">
    <property type="term" value="F:nucleic acid binding"/>
    <property type="evidence" value="ECO:0007669"/>
    <property type="project" value="InterPro"/>
</dbReference>
<dbReference type="InterPro" id="IPR036875">
    <property type="entry name" value="Znf_CCHC_sf"/>
</dbReference>
<keyword evidence="1" id="KW-0479">Metal-binding</keyword>
<accession>A0A9J6EIM1</accession>
<dbReference type="EMBL" id="JABSTU010000004">
    <property type="protein sequence ID" value="KAH8034283.1"/>
    <property type="molecule type" value="Genomic_DNA"/>
</dbReference>
<keyword evidence="5" id="KW-1185">Reference proteome</keyword>
<dbReference type="Proteomes" id="UP000821866">
    <property type="component" value="Chromosome 2"/>
</dbReference>
<evidence type="ECO:0000313" key="5">
    <source>
        <dbReference type="Proteomes" id="UP000821866"/>
    </source>
</evidence>
<dbReference type="InterPro" id="IPR001878">
    <property type="entry name" value="Znf_CCHC"/>
</dbReference>
<keyword evidence="1" id="KW-0863">Zinc-finger</keyword>
<organism evidence="4 5">
    <name type="scientific">Rhipicephalus microplus</name>
    <name type="common">Cattle tick</name>
    <name type="synonym">Boophilus microplus</name>
    <dbReference type="NCBI Taxonomy" id="6941"/>
    <lineage>
        <taxon>Eukaryota</taxon>
        <taxon>Metazoa</taxon>
        <taxon>Ecdysozoa</taxon>
        <taxon>Arthropoda</taxon>
        <taxon>Chelicerata</taxon>
        <taxon>Arachnida</taxon>
        <taxon>Acari</taxon>
        <taxon>Parasitiformes</taxon>
        <taxon>Ixodida</taxon>
        <taxon>Ixodoidea</taxon>
        <taxon>Ixodidae</taxon>
        <taxon>Rhipicephalinae</taxon>
        <taxon>Rhipicephalus</taxon>
        <taxon>Boophilus</taxon>
    </lineage>
</organism>
<dbReference type="PROSITE" id="PS50158">
    <property type="entry name" value="ZF_CCHC"/>
    <property type="match status" value="1"/>
</dbReference>
<reference evidence="4" key="2">
    <citation type="submission" date="2021-09" db="EMBL/GenBank/DDBJ databases">
        <authorList>
            <person name="Jia N."/>
            <person name="Wang J."/>
            <person name="Shi W."/>
            <person name="Du L."/>
            <person name="Sun Y."/>
            <person name="Zhan W."/>
            <person name="Jiang J."/>
            <person name="Wang Q."/>
            <person name="Zhang B."/>
            <person name="Ji P."/>
            <person name="Sakyi L.B."/>
            <person name="Cui X."/>
            <person name="Yuan T."/>
            <person name="Jiang B."/>
            <person name="Yang W."/>
            <person name="Lam T.T.-Y."/>
            <person name="Chang Q."/>
            <person name="Ding S."/>
            <person name="Wang X."/>
            <person name="Zhu J."/>
            <person name="Ruan X."/>
            <person name="Zhao L."/>
            <person name="Wei J."/>
            <person name="Que T."/>
            <person name="Du C."/>
            <person name="Cheng J."/>
            <person name="Dai P."/>
            <person name="Han X."/>
            <person name="Huang E."/>
            <person name="Gao Y."/>
            <person name="Liu J."/>
            <person name="Shao H."/>
            <person name="Ye R."/>
            <person name="Li L."/>
            <person name="Wei W."/>
            <person name="Wang X."/>
            <person name="Wang C."/>
            <person name="Huo Q."/>
            <person name="Li W."/>
            <person name="Guo W."/>
            <person name="Chen H."/>
            <person name="Chen S."/>
            <person name="Zhou L."/>
            <person name="Zhou L."/>
            <person name="Ni X."/>
            <person name="Tian J."/>
            <person name="Zhou Y."/>
            <person name="Sheng Y."/>
            <person name="Liu T."/>
            <person name="Pan Y."/>
            <person name="Xia L."/>
            <person name="Li J."/>
            <person name="Zhao F."/>
            <person name="Cao W."/>
        </authorList>
    </citation>
    <scope>NUCLEOTIDE SEQUENCE</scope>
    <source>
        <strain evidence="4">Rmic-2018</strain>
        <tissue evidence="4">Larvae</tissue>
    </source>
</reference>
<dbReference type="GO" id="GO:0008270">
    <property type="term" value="F:zinc ion binding"/>
    <property type="evidence" value="ECO:0007669"/>
    <property type="project" value="UniProtKB-KW"/>
</dbReference>
<name>A0A9J6EIM1_RHIMP</name>
<sequence length="276" mass="29962">MGKDFSLRKALDVAREEERDDHVLLQLSGPQVDAVSSCPLQNGGSSRRTNQDARPSGGRPPQASVQDRAGTTLPACASSYCAAVNTSCLATPPARAGACYHSGSTRRWANSTASLARRRTCSRCGRRGHFAQVCRTTTESTGHQGTWTVTYTVTVLQVHEKVITIGLIHLSTRINGLTFTMLIDISSSTTSSTCHPPPTSKSSSKRNFSHIKLLPSNLVLQNYSEQAINNHCYFKAAVSYNVNCAPIPFYITDKCTSLLRLVAIRALKLFIGETLT</sequence>
<evidence type="ECO:0000256" key="2">
    <source>
        <dbReference type="SAM" id="MobiDB-lite"/>
    </source>
</evidence>
<gene>
    <name evidence="4" type="ORF">HPB51_022733</name>
</gene>
<protein>
    <recommendedName>
        <fullName evidence="3">CCHC-type domain-containing protein</fullName>
    </recommendedName>
</protein>
<comment type="caution">
    <text evidence="4">The sequence shown here is derived from an EMBL/GenBank/DDBJ whole genome shotgun (WGS) entry which is preliminary data.</text>
</comment>
<evidence type="ECO:0000256" key="1">
    <source>
        <dbReference type="PROSITE-ProRule" id="PRU00047"/>
    </source>
</evidence>
<dbReference type="SUPFAM" id="SSF57756">
    <property type="entry name" value="Retrovirus zinc finger-like domains"/>
    <property type="match status" value="1"/>
</dbReference>
<dbReference type="VEuPathDB" id="VectorBase:LOC119174035"/>
<reference evidence="4" key="1">
    <citation type="journal article" date="2020" name="Cell">
        <title>Large-Scale Comparative Analyses of Tick Genomes Elucidate Their Genetic Diversity and Vector Capacities.</title>
        <authorList>
            <consortium name="Tick Genome and Microbiome Consortium (TIGMIC)"/>
            <person name="Jia N."/>
            <person name="Wang J."/>
            <person name="Shi W."/>
            <person name="Du L."/>
            <person name="Sun Y."/>
            <person name="Zhan W."/>
            <person name="Jiang J.F."/>
            <person name="Wang Q."/>
            <person name="Zhang B."/>
            <person name="Ji P."/>
            <person name="Bell-Sakyi L."/>
            <person name="Cui X.M."/>
            <person name="Yuan T.T."/>
            <person name="Jiang B.G."/>
            <person name="Yang W.F."/>
            <person name="Lam T.T."/>
            <person name="Chang Q.C."/>
            <person name="Ding S.J."/>
            <person name="Wang X.J."/>
            <person name="Zhu J.G."/>
            <person name="Ruan X.D."/>
            <person name="Zhao L."/>
            <person name="Wei J.T."/>
            <person name="Ye R.Z."/>
            <person name="Que T.C."/>
            <person name="Du C.H."/>
            <person name="Zhou Y.H."/>
            <person name="Cheng J.X."/>
            <person name="Dai P.F."/>
            <person name="Guo W.B."/>
            <person name="Han X.H."/>
            <person name="Huang E.J."/>
            <person name="Li L.F."/>
            <person name="Wei W."/>
            <person name="Gao Y.C."/>
            <person name="Liu J.Z."/>
            <person name="Shao H.Z."/>
            <person name="Wang X."/>
            <person name="Wang C.C."/>
            <person name="Yang T.C."/>
            <person name="Huo Q.B."/>
            <person name="Li W."/>
            <person name="Chen H.Y."/>
            <person name="Chen S.E."/>
            <person name="Zhou L.G."/>
            <person name="Ni X.B."/>
            <person name="Tian J.H."/>
            <person name="Sheng Y."/>
            <person name="Liu T."/>
            <person name="Pan Y.S."/>
            <person name="Xia L.Y."/>
            <person name="Li J."/>
            <person name="Zhao F."/>
            <person name="Cao W.C."/>
        </authorList>
    </citation>
    <scope>NUCLEOTIDE SEQUENCE</scope>
    <source>
        <strain evidence="4">Rmic-2018</strain>
    </source>
</reference>
<proteinExistence type="predicted"/>
<keyword evidence="1" id="KW-0862">Zinc</keyword>
<feature type="region of interest" description="Disordered" evidence="2">
    <location>
        <begin position="33"/>
        <end position="67"/>
    </location>
</feature>